<accession>A0A1M4YVN6</accession>
<keyword evidence="1" id="KW-0472">Membrane</keyword>
<keyword evidence="1" id="KW-1133">Transmembrane helix</keyword>
<feature type="transmembrane region" description="Helical" evidence="1">
    <location>
        <begin position="32"/>
        <end position="51"/>
    </location>
</feature>
<dbReference type="RefSeq" id="WP_073155176.1">
    <property type="nucleotide sequence ID" value="NZ_FQVL01000007.1"/>
</dbReference>
<name>A0A1M4YVN6_9BACL</name>
<feature type="transmembrane region" description="Helical" evidence="1">
    <location>
        <begin position="57"/>
        <end position="75"/>
    </location>
</feature>
<evidence type="ECO:0000313" key="3">
    <source>
        <dbReference type="Proteomes" id="UP000184476"/>
    </source>
</evidence>
<protein>
    <submittedName>
        <fullName evidence="2">Uncharacterized protein</fullName>
    </submittedName>
</protein>
<dbReference type="AlphaFoldDB" id="A0A1M4YVN6"/>
<reference evidence="2 3" key="1">
    <citation type="submission" date="2016-11" db="EMBL/GenBank/DDBJ databases">
        <authorList>
            <person name="Jaros S."/>
            <person name="Januszkiewicz K."/>
            <person name="Wedrychowicz H."/>
        </authorList>
    </citation>
    <scope>NUCLEOTIDE SEQUENCE [LARGE SCALE GENOMIC DNA]</scope>
    <source>
        <strain evidence="2 3">DSM 44666</strain>
    </source>
</reference>
<organism evidence="2 3">
    <name type="scientific">Seinonella peptonophila</name>
    <dbReference type="NCBI Taxonomy" id="112248"/>
    <lineage>
        <taxon>Bacteria</taxon>
        <taxon>Bacillati</taxon>
        <taxon>Bacillota</taxon>
        <taxon>Bacilli</taxon>
        <taxon>Bacillales</taxon>
        <taxon>Thermoactinomycetaceae</taxon>
        <taxon>Seinonella</taxon>
    </lineage>
</organism>
<keyword evidence="3" id="KW-1185">Reference proteome</keyword>
<sequence>MESILFLFVVAIAGFVIYMVVKFLSNLENLDTIIASIAAAAALVVVAWKSYEAEVELEMLIIMPLLAGGLVYYAVQRKFKQK</sequence>
<keyword evidence="1" id="KW-0812">Transmembrane</keyword>
<evidence type="ECO:0000256" key="1">
    <source>
        <dbReference type="SAM" id="Phobius"/>
    </source>
</evidence>
<feature type="transmembrane region" description="Helical" evidence="1">
    <location>
        <begin position="6"/>
        <end position="25"/>
    </location>
</feature>
<evidence type="ECO:0000313" key="2">
    <source>
        <dbReference type="EMBL" id="SHF09795.1"/>
    </source>
</evidence>
<gene>
    <name evidence="2" type="ORF">SAMN05444392_107173</name>
</gene>
<proteinExistence type="predicted"/>
<dbReference type="EMBL" id="FQVL01000007">
    <property type="protein sequence ID" value="SHF09795.1"/>
    <property type="molecule type" value="Genomic_DNA"/>
</dbReference>
<dbReference type="Proteomes" id="UP000184476">
    <property type="component" value="Unassembled WGS sequence"/>
</dbReference>